<dbReference type="eggNOG" id="KOG1670">
    <property type="taxonomic scope" value="Eukaryota"/>
</dbReference>
<evidence type="ECO:0000256" key="4">
    <source>
        <dbReference type="ARBA" id="ARBA00022884"/>
    </source>
</evidence>
<dbReference type="Proteomes" id="UP000014254">
    <property type="component" value="Unassembled WGS sequence"/>
</dbReference>
<name>S2JT11_MUCC1</name>
<evidence type="ECO:0000256" key="2">
    <source>
        <dbReference type="ARBA" id="ARBA00022540"/>
    </source>
</evidence>
<accession>S2JT11</accession>
<keyword evidence="2 6" id="KW-0396">Initiation factor</keyword>
<dbReference type="Gene3D" id="3.30.760.10">
    <property type="entry name" value="RNA Cap, Translation Initiation Factor Eif4e"/>
    <property type="match status" value="1"/>
</dbReference>
<protein>
    <recommendedName>
        <fullName evidence="9">Translation initiation factor 4E</fullName>
    </recommendedName>
</protein>
<organism evidence="7 8">
    <name type="scientific">Mucor circinelloides f. circinelloides (strain 1006PhL)</name>
    <name type="common">Mucormycosis agent</name>
    <name type="synonym">Calyptromyces circinelloides</name>
    <dbReference type="NCBI Taxonomy" id="1220926"/>
    <lineage>
        <taxon>Eukaryota</taxon>
        <taxon>Fungi</taxon>
        <taxon>Fungi incertae sedis</taxon>
        <taxon>Mucoromycota</taxon>
        <taxon>Mucoromycotina</taxon>
        <taxon>Mucoromycetes</taxon>
        <taxon>Mucorales</taxon>
        <taxon>Mucorineae</taxon>
        <taxon>Mucoraceae</taxon>
        <taxon>Mucor</taxon>
    </lineage>
</organism>
<dbReference type="InterPro" id="IPR023398">
    <property type="entry name" value="TIF_eIF4e-like"/>
</dbReference>
<evidence type="ECO:0000256" key="5">
    <source>
        <dbReference type="ARBA" id="ARBA00022917"/>
    </source>
</evidence>
<dbReference type="PANTHER" id="PTHR11960">
    <property type="entry name" value="EUKARYOTIC TRANSLATION INITIATION FACTOR 4E RELATED"/>
    <property type="match status" value="1"/>
</dbReference>
<keyword evidence="3" id="KW-0810">Translation regulation</keyword>
<keyword evidence="8" id="KW-1185">Reference proteome</keyword>
<dbReference type="OMA" id="QTEFKMM"/>
<dbReference type="VEuPathDB" id="FungiDB:HMPREF1544_00188"/>
<gene>
    <name evidence="7" type="ORF">HMPREF1544_00188</name>
</gene>
<keyword evidence="5 6" id="KW-0648">Protein biosynthesis</keyword>
<dbReference type="GO" id="GO:0003743">
    <property type="term" value="F:translation initiation factor activity"/>
    <property type="evidence" value="ECO:0007669"/>
    <property type="project" value="UniProtKB-KW"/>
</dbReference>
<sequence length="168" mass="19109">MAAAAQSPEVLQLSETIDYTVKHPLQNTWTLWFDNPGKKASAQSWADNLKEIINIDTVEDFWSTFNNVAKVNHLGPSSNYHLFKQGIRPEWEDEANAEGGKFGIQFPKNKAGDAINEYWMYLLLAVIGEQLATDEEICGAVISVRKSFYRIALWVKTSDDEEKIEKIR</sequence>
<dbReference type="AlphaFoldDB" id="S2JT11"/>
<evidence type="ECO:0008006" key="9">
    <source>
        <dbReference type="Google" id="ProtNLM"/>
    </source>
</evidence>
<dbReference type="GO" id="GO:0016281">
    <property type="term" value="C:eukaryotic translation initiation factor 4F complex"/>
    <property type="evidence" value="ECO:0007669"/>
    <property type="project" value="TreeGrafter"/>
</dbReference>
<evidence type="ECO:0000256" key="3">
    <source>
        <dbReference type="ARBA" id="ARBA00022845"/>
    </source>
</evidence>
<dbReference type="EMBL" id="KE123896">
    <property type="protein sequence ID" value="EPB93114.1"/>
    <property type="molecule type" value="Genomic_DNA"/>
</dbReference>
<evidence type="ECO:0000313" key="7">
    <source>
        <dbReference type="EMBL" id="EPB93114.1"/>
    </source>
</evidence>
<dbReference type="OrthoDB" id="590761at2759"/>
<dbReference type="InParanoid" id="S2JT11"/>
<evidence type="ECO:0000256" key="6">
    <source>
        <dbReference type="RuleBase" id="RU004374"/>
    </source>
</evidence>
<dbReference type="GO" id="GO:0006417">
    <property type="term" value="P:regulation of translation"/>
    <property type="evidence" value="ECO:0007669"/>
    <property type="project" value="UniProtKB-KW"/>
</dbReference>
<dbReference type="SUPFAM" id="SSF55418">
    <property type="entry name" value="eIF4e-like"/>
    <property type="match status" value="1"/>
</dbReference>
<reference evidence="8" key="1">
    <citation type="submission" date="2013-05" db="EMBL/GenBank/DDBJ databases">
        <title>The Genome sequence of Mucor circinelloides f. circinelloides 1006PhL.</title>
        <authorList>
            <consortium name="The Broad Institute Genomics Platform"/>
            <person name="Cuomo C."/>
            <person name="Earl A."/>
            <person name="Findley K."/>
            <person name="Lee S.C."/>
            <person name="Walker B."/>
            <person name="Young S."/>
            <person name="Zeng Q."/>
            <person name="Gargeya S."/>
            <person name="Fitzgerald M."/>
            <person name="Haas B."/>
            <person name="Abouelleil A."/>
            <person name="Allen A.W."/>
            <person name="Alvarado L."/>
            <person name="Arachchi H.M."/>
            <person name="Berlin A.M."/>
            <person name="Chapman S.B."/>
            <person name="Gainer-Dewar J."/>
            <person name="Goldberg J."/>
            <person name="Griggs A."/>
            <person name="Gujja S."/>
            <person name="Hansen M."/>
            <person name="Howarth C."/>
            <person name="Imamovic A."/>
            <person name="Ireland A."/>
            <person name="Larimer J."/>
            <person name="McCowan C."/>
            <person name="Murphy C."/>
            <person name="Pearson M."/>
            <person name="Poon T.W."/>
            <person name="Priest M."/>
            <person name="Roberts A."/>
            <person name="Saif S."/>
            <person name="Shea T."/>
            <person name="Sisk P."/>
            <person name="Sykes S."/>
            <person name="Wortman J."/>
            <person name="Nusbaum C."/>
            <person name="Birren B."/>
        </authorList>
    </citation>
    <scope>NUCLEOTIDE SEQUENCE [LARGE SCALE GENOMIC DNA]</scope>
    <source>
        <strain evidence="8">1006PhL</strain>
    </source>
</reference>
<dbReference type="PANTHER" id="PTHR11960:SF8">
    <property type="entry name" value="EUKARYOTIC TRANSLATION INITIATION FACTOR 4E1-RELATED"/>
    <property type="match status" value="1"/>
</dbReference>
<evidence type="ECO:0000313" key="8">
    <source>
        <dbReference type="Proteomes" id="UP000014254"/>
    </source>
</evidence>
<dbReference type="FunCoup" id="S2JT11">
    <property type="interactions" value="461"/>
</dbReference>
<proteinExistence type="inferred from homology"/>
<dbReference type="Pfam" id="PF01652">
    <property type="entry name" value="IF4E"/>
    <property type="match status" value="1"/>
</dbReference>
<dbReference type="InterPro" id="IPR001040">
    <property type="entry name" value="TIF_eIF_4E"/>
</dbReference>
<evidence type="ECO:0000256" key="1">
    <source>
        <dbReference type="ARBA" id="ARBA00009860"/>
    </source>
</evidence>
<dbReference type="STRING" id="1220926.S2JT11"/>
<keyword evidence="4 6" id="KW-0694">RNA-binding</keyword>
<comment type="similarity">
    <text evidence="1 6">Belongs to the eukaryotic initiation factor 4E family.</text>
</comment>
<dbReference type="GO" id="GO:0000340">
    <property type="term" value="F:RNA 7-methylguanosine cap binding"/>
    <property type="evidence" value="ECO:0007669"/>
    <property type="project" value="TreeGrafter"/>
</dbReference>